<sequence length="878" mass="94221">MDQPVSKALDDYRKKHSAVLEEQTLASFIDRLAIAGIRDDEDPVPDDAPLEWQHYQPSINQFQPVGCTIKTTKLPKKRTQVIRMDFSLAYIHEKNIGLLFRPWFADVHDAIFTGVPLAGGPVRLAEHKSLTLLDLSFTGATMDRKHLQKLLTAGALPQLSEIIIMDNPQSATPCFYWHSAFFHHATRFRAPGGPTTGAPSFSQSMDQFREHYARLAAVDERDLRLALGQLAPAGGPHPGSQADAPDTGGLASLARLGAFLNQIPLSTRILDKVAESALFGVTSFASQQANADELSLLRLLLLSPSFWPADGGAGAPTGAPAPELPPTTSCLWWSSRAWSRLVQGTLLAELRGCFGAEDFARLVPAPQAEILPQPLPGGLWPRERAVFEVDYLCRLLTSMALPADFALTGWKLLGDRVSKLYQVLEAVLLRFAVAQNVLEVVVHPAFRRPNPSYLLDHPRLVHLLRGSFLHVLAQAPAPGRRLSGSVRLVHHRPEGSSLEADGAPTFEADHAQVWTAFRRRAWADIRPRLEQLFTQPLEYFPGVGAPGICPPGDPAIKLALCQRLLHALARALEQTSLAEFAPAGGAARGYFYLKEFPLPGEVLAMLPGVPAAAKAGVATDAGSDSSDPLAMAGGLADGALASSAPGDQDPSEPESGPWSPAGRPAPDEDFRQMLRTYTPPGFLSLGGMVLNRRRITRFAESQQSTVPAFQTMDIMTNLRPAEQDFYHCMTRWATGKAFAKNPQKLHPPDAYGRPEAGNSLYPLICWMPVIVRPATAALPVVGGPEESPAGPAATSGPVVSSSASTLALVASPVPGLATAGAPARATAPPSPLGSSCSGEYLLVSKPVDEATSDLINAGGGILPHHSEPMSEVDGWMLV</sequence>
<accession>A0A058ZED3</accession>
<dbReference type="EMBL" id="KB932202">
    <property type="protein sequence ID" value="KCV72283.1"/>
    <property type="molecule type" value="Genomic_DNA"/>
</dbReference>
<evidence type="ECO:0000256" key="1">
    <source>
        <dbReference type="SAM" id="MobiDB-lite"/>
    </source>
</evidence>
<evidence type="ECO:0000313" key="3">
    <source>
        <dbReference type="Proteomes" id="UP000030693"/>
    </source>
</evidence>
<protein>
    <submittedName>
        <fullName evidence="2">Uncharacterized protein</fullName>
    </submittedName>
</protein>
<dbReference type="GeneID" id="20526406"/>
<feature type="region of interest" description="Disordered" evidence="1">
    <location>
        <begin position="637"/>
        <end position="668"/>
    </location>
</feature>
<keyword evidence="3" id="KW-1185">Reference proteome</keyword>
<proteinExistence type="predicted"/>
<evidence type="ECO:0000313" key="2">
    <source>
        <dbReference type="EMBL" id="KCV72283.1"/>
    </source>
</evidence>
<dbReference type="RefSeq" id="XP_009493861.1">
    <property type="nucleotide sequence ID" value="XM_009495586.1"/>
</dbReference>
<reference evidence="2" key="1">
    <citation type="submission" date="2013-04" db="EMBL/GenBank/DDBJ databases">
        <title>The Genome Sequence of Fonticula alba ATCC 38817.</title>
        <authorList>
            <consortium name="The Broad Institute Genomics Platform"/>
            <person name="Russ C."/>
            <person name="Cuomo C."/>
            <person name="Burger G."/>
            <person name="Gray M.W."/>
            <person name="Holland P.W.H."/>
            <person name="King N."/>
            <person name="Lang F.B.F."/>
            <person name="Roger A.J."/>
            <person name="Ruiz-Trillo I."/>
            <person name="Brown M."/>
            <person name="Walker B."/>
            <person name="Young S."/>
            <person name="Zeng Q."/>
            <person name="Gargeya S."/>
            <person name="Fitzgerald M."/>
            <person name="Haas B."/>
            <person name="Abouelleil A."/>
            <person name="Allen A.W."/>
            <person name="Alvarado L."/>
            <person name="Arachchi H.M."/>
            <person name="Berlin A.M."/>
            <person name="Chapman S.B."/>
            <person name="Gainer-Dewar J."/>
            <person name="Goldberg J."/>
            <person name="Griggs A."/>
            <person name="Gujja S."/>
            <person name="Hansen M."/>
            <person name="Howarth C."/>
            <person name="Imamovic A."/>
            <person name="Ireland A."/>
            <person name="Larimer J."/>
            <person name="McCowan C."/>
            <person name="Murphy C."/>
            <person name="Pearson M."/>
            <person name="Poon T.W."/>
            <person name="Priest M."/>
            <person name="Roberts A."/>
            <person name="Saif S."/>
            <person name="Shea T."/>
            <person name="Sisk P."/>
            <person name="Sykes S."/>
            <person name="Wortman J."/>
            <person name="Nusbaum C."/>
            <person name="Birren B."/>
        </authorList>
    </citation>
    <scope>NUCLEOTIDE SEQUENCE [LARGE SCALE GENOMIC DNA]</scope>
    <source>
        <strain evidence="2">ATCC 38817</strain>
    </source>
</reference>
<organism evidence="2">
    <name type="scientific">Fonticula alba</name>
    <name type="common">Slime mold</name>
    <dbReference type="NCBI Taxonomy" id="691883"/>
    <lineage>
        <taxon>Eukaryota</taxon>
        <taxon>Rotosphaerida</taxon>
        <taxon>Fonticulaceae</taxon>
        <taxon>Fonticula</taxon>
    </lineage>
</organism>
<gene>
    <name evidence="2" type="ORF">H696_01681</name>
</gene>
<feature type="compositionally biased region" description="Low complexity" evidence="1">
    <location>
        <begin position="637"/>
        <end position="647"/>
    </location>
</feature>
<dbReference type="Proteomes" id="UP000030693">
    <property type="component" value="Unassembled WGS sequence"/>
</dbReference>
<dbReference type="AlphaFoldDB" id="A0A058ZED3"/>
<name>A0A058ZED3_FONAL</name>